<dbReference type="Gene3D" id="3.40.50.300">
    <property type="entry name" value="P-loop containing nucleotide triphosphate hydrolases"/>
    <property type="match status" value="1"/>
</dbReference>
<dbReference type="InterPro" id="IPR010285">
    <property type="entry name" value="DNA_helicase_pif1-like_DEAD"/>
</dbReference>
<keyword evidence="3" id="KW-1185">Reference proteome</keyword>
<dbReference type="InterPro" id="IPR003593">
    <property type="entry name" value="AAA+_ATPase"/>
</dbReference>
<dbReference type="PANTHER" id="PTHR47642:SF5">
    <property type="entry name" value="ATP-DEPENDENT DNA HELICASE"/>
    <property type="match status" value="1"/>
</dbReference>
<dbReference type="EMBL" id="CP139961">
    <property type="protein sequence ID" value="WQE04980.1"/>
    <property type="molecule type" value="Genomic_DNA"/>
</dbReference>
<dbReference type="Pfam" id="PF14493">
    <property type="entry name" value="HTH_40"/>
    <property type="match status" value="1"/>
</dbReference>
<dbReference type="RefSeq" id="WP_264756295.1">
    <property type="nucleotide sequence ID" value="NZ_CP139961.1"/>
</dbReference>
<name>A0ABZ0X0L8_9GAMM</name>
<reference evidence="2 3" key="1">
    <citation type="submission" date="2023-12" db="EMBL/GenBank/DDBJ databases">
        <title>Genome sequencing and assembly of bacterial species from a model synthetic community.</title>
        <authorList>
            <person name="Hogle S.L."/>
        </authorList>
    </citation>
    <scope>NUCLEOTIDE SEQUENCE [LARGE SCALE GENOMIC DNA]</scope>
    <source>
        <strain evidence="2 3">HAMBI_2792</strain>
    </source>
</reference>
<feature type="domain" description="AAA+ ATPase" evidence="1">
    <location>
        <begin position="18"/>
        <end position="244"/>
    </location>
</feature>
<evidence type="ECO:0000259" key="1">
    <source>
        <dbReference type="SMART" id="SM00382"/>
    </source>
</evidence>
<sequence>MNQVDAMKQETALAILKTGQNVFLTGQAGAGKTYVLNQYIEYLRVRQIPVAVTASTGIASTHMNGMTIHAWSGIGIQNEFDKVNVQRLATRDDYLERIKNTKVLIIDEISMLHAKQVDTINQVLKHFRKNEMPFGGVQVIFSGDFFQLPPIGDKGETSKEKYAFMSQAWLECKFQICYLTEQHRQTGGDEKQRFGLSLNEILNQIRSQTVTQQAIDVLTSTQAHTIDLNRTRLYTHNADVDSINQKQLNELTAKTITYSAAKMGEKPLQDSLSKSVRAPDELTLAIGAKVMFVKNLPLLGVYNGTMGEVIGFIGVSGKAYKNADDEITETAYPLVRLNTGGEVAAEPEEWTVEDKDGTVLASYTQVPLCLAWAITVHKSQGMTLDAAEIDLSKTFEMGQGYVALSRLRSLDGLKLLGFNVKSLLLDEWVQRIDQRFIELSSEHAKAFEVFDESMLDEIYKAFIHACGGTTNPEVIASNQKFRALKKQGALSQKTKAQNQAKAGQIQANGLTSTVNETYELVQQKLDLEEIAAKRSLAVSTIIGHVADIGKIMGVDAIQDYRPDDETITKIEGAIRDLDAQGEFADGIKIRPIFDELRETYTYNEIRLALAYIETSKMDADRDTK</sequence>
<dbReference type="CDD" id="cd18809">
    <property type="entry name" value="SF1_C_RecD"/>
    <property type="match status" value="1"/>
</dbReference>
<dbReference type="PANTHER" id="PTHR47642">
    <property type="entry name" value="ATP-DEPENDENT DNA HELICASE"/>
    <property type="match status" value="1"/>
</dbReference>
<organism evidence="2 3">
    <name type="scientific">Moraxella canis</name>
    <dbReference type="NCBI Taxonomy" id="90239"/>
    <lineage>
        <taxon>Bacteria</taxon>
        <taxon>Pseudomonadati</taxon>
        <taxon>Pseudomonadota</taxon>
        <taxon>Gammaproteobacteria</taxon>
        <taxon>Moraxellales</taxon>
        <taxon>Moraxellaceae</taxon>
        <taxon>Moraxella</taxon>
    </lineage>
</organism>
<protein>
    <submittedName>
        <fullName evidence="2">AAA family ATPase</fullName>
    </submittedName>
</protein>
<dbReference type="InterPro" id="IPR051055">
    <property type="entry name" value="PIF1_helicase"/>
</dbReference>
<proteinExistence type="predicted"/>
<gene>
    <name evidence="2" type="ORF">U0021_08320</name>
</gene>
<evidence type="ECO:0000313" key="3">
    <source>
        <dbReference type="Proteomes" id="UP001324384"/>
    </source>
</evidence>
<dbReference type="CDD" id="cd18037">
    <property type="entry name" value="DEXSc_Pif1_like"/>
    <property type="match status" value="1"/>
</dbReference>
<accession>A0ABZ0X0L8</accession>
<dbReference type="Pfam" id="PF05970">
    <property type="entry name" value="PIF1"/>
    <property type="match status" value="1"/>
</dbReference>
<dbReference type="SUPFAM" id="SSF52540">
    <property type="entry name" value="P-loop containing nucleoside triphosphate hydrolases"/>
    <property type="match status" value="2"/>
</dbReference>
<dbReference type="Proteomes" id="UP001324384">
    <property type="component" value="Chromosome"/>
</dbReference>
<dbReference type="InterPro" id="IPR029491">
    <property type="entry name" value="Helicase_HTH"/>
</dbReference>
<dbReference type="InterPro" id="IPR027417">
    <property type="entry name" value="P-loop_NTPase"/>
</dbReference>
<dbReference type="SMART" id="SM00382">
    <property type="entry name" value="AAA"/>
    <property type="match status" value="1"/>
</dbReference>
<evidence type="ECO:0000313" key="2">
    <source>
        <dbReference type="EMBL" id="WQE04980.1"/>
    </source>
</evidence>